<organism evidence="8 9">
    <name type="scientific">Pogona vitticeps</name>
    <name type="common">central bearded dragon</name>
    <dbReference type="NCBI Taxonomy" id="103695"/>
    <lineage>
        <taxon>Eukaryota</taxon>
        <taxon>Metazoa</taxon>
        <taxon>Chordata</taxon>
        <taxon>Craniata</taxon>
        <taxon>Vertebrata</taxon>
        <taxon>Euteleostomi</taxon>
        <taxon>Lepidosauria</taxon>
        <taxon>Squamata</taxon>
        <taxon>Bifurcata</taxon>
        <taxon>Unidentata</taxon>
        <taxon>Episquamata</taxon>
        <taxon>Toxicofera</taxon>
        <taxon>Iguania</taxon>
        <taxon>Acrodonta</taxon>
        <taxon>Agamidae</taxon>
        <taxon>Amphibolurinae</taxon>
        <taxon>Pogona</taxon>
    </lineage>
</organism>
<feature type="transmembrane region" description="Helical" evidence="6">
    <location>
        <begin position="245"/>
        <end position="266"/>
    </location>
</feature>
<evidence type="ECO:0000313" key="8">
    <source>
        <dbReference type="Proteomes" id="UP001652642"/>
    </source>
</evidence>
<evidence type="ECO:0000256" key="4">
    <source>
        <dbReference type="ARBA" id="ARBA00023136"/>
    </source>
</evidence>
<sequence>MAAMTDLTRWGTGGLAPEQDLVEINCKDITCIQDEWDVEEFVSKTCMGIFLHHQAFKILLAFFIILNAVIIAVRTSPSLEEKYYGFFSAVDTIVLAFLICEVLLNWCYGFSLYWKDGWNIINFLIVVFLFIGLLIPALDDKTMLHTFRVMRLMQVCTLVGGLARMIQVILQSAPDMANIMILLFTIMLIFSVFGVTLFGSLVPNHFGNLGTALYSLFICITQDGWVSIYHDFENEGLALEIGGALYFFIFITFGAFIFANLLVAVVTTNLEQSMAAYNEERQLQEAQTLLALAYIRLDDDADDDFPMSQSEPVHMKEVMHGTPMTHRQELLSFGNLSSLTEATCEDLCVVLEAIHENIKEYQVIRDELERIVQEVRSIRFNIEQEQEIVLRNIRGANISETVLGPDVTQGKLGDVLTALMNLEKSSMMEAEYQKGAVKTAAMRARRQSLITAGGPADKIKKRRESLIAGETPAEKTQSHRRSSLTGGPTERSQKYQESMEGTSLDQNQGHDGSSAGGNPERSQRHQESSPQQEGSSVGRSPDHQAKLHTGKSGE</sequence>
<feature type="compositionally biased region" description="Polar residues" evidence="5">
    <location>
        <begin position="495"/>
        <end position="511"/>
    </location>
</feature>
<evidence type="ECO:0000256" key="1">
    <source>
        <dbReference type="ARBA" id="ARBA00004141"/>
    </source>
</evidence>
<accession>A0ABM5ESG9</accession>
<dbReference type="RefSeq" id="XP_072836114.1">
    <property type="nucleotide sequence ID" value="XM_072980013.1"/>
</dbReference>
<feature type="transmembrane region" description="Helical" evidence="6">
    <location>
        <begin position="206"/>
        <end position="225"/>
    </location>
</feature>
<dbReference type="GeneID" id="110086161"/>
<dbReference type="Gene3D" id="1.20.120.350">
    <property type="entry name" value="Voltage-gated potassium channels. Chain C"/>
    <property type="match status" value="1"/>
</dbReference>
<feature type="transmembrane region" description="Helical" evidence="6">
    <location>
        <begin position="118"/>
        <end position="138"/>
    </location>
</feature>
<evidence type="ECO:0000256" key="3">
    <source>
        <dbReference type="ARBA" id="ARBA00022989"/>
    </source>
</evidence>
<comment type="subcellular location">
    <subcellularLocation>
        <location evidence="1">Membrane</location>
        <topology evidence="1">Multi-pass membrane protein</topology>
    </subcellularLocation>
</comment>
<feature type="region of interest" description="Disordered" evidence="5">
    <location>
        <begin position="467"/>
        <end position="554"/>
    </location>
</feature>
<keyword evidence="2 6" id="KW-0812">Transmembrane</keyword>
<dbReference type="Proteomes" id="UP001652642">
    <property type="component" value="Chromosome 9"/>
</dbReference>
<keyword evidence="8" id="KW-1185">Reference proteome</keyword>
<reference evidence="9" key="1">
    <citation type="submission" date="2025-08" db="UniProtKB">
        <authorList>
            <consortium name="RefSeq"/>
        </authorList>
    </citation>
    <scope>IDENTIFICATION</scope>
</reference>
<feature type="compositionally biased region" description="Polar residues" evidence="5">
    <location>
        <begin position="528"/>
        <end position="538"/>
    </location>
</feature>
<evidence type="ECO:0000256" key="5">
    <source>
        <dbReference type="SAM" id="MobiDB-lite"/>
    </source>
</evidence>
<gene>
    <name evidence="9" type="primary">CATSPER4</name>
</gene>
<dbReference type="InterPro" id="IPR005821">
    <property type="entry name" value="Ion_trans_dom"/>
</dbReference>
<evidence type="ECO:0000256" key="6">
    <source>
        <dbReference type="SAM" id="Phobius"/>
    </source>
</evidence>
<keyword evidence="3 6" id="KW-1133">Transmembrane helix</keyword>
<keyword evidence="4 6" id="KW-0472">Membrane</keyword>
<name>A0ABM5ESG9_9SAUR</name>
<dbReference type="InterPro" id="IPR027359">
    <property type="entry name" value="Volt_channel_dom_sf"/>
</dbReference>
<protein>
    <submittedName>
        <fullName evidence="9">Cation channel sperm-associated protein 4</fullName>
    </submittedName>
</protein>
<dbReference type="Gene3D" id="1.10.287.70">
    <property type="match status" value="1"/>
</dbReference>
<feature type="transmembrane region" description="Helical" evidence="6">
    <location>
        <begin position="55"/>
        <end position="73"/>
    </location>
</feature>
<dbReference type="Pfam" id="PF00520">
    <property type="entry name" value="Ion_trans"/>
    <property type="match status" value="1"/>
</dbReference>
<feature type="transmembrane region" description="Helical" evidence="6">
    <location>
        <begin position="85"/>
        <end position="106"/>
    </location>
</feature>
<dbReference type="InterPro" id="IPR028744">
    <property type="entry name" value="CatSper4"/>
</dbReference>
<dbReference type="PANTHER" id="PTHR47077">
    <property type="entry name" value="ION_TRANS DOMAIN-CONTAINING PROTEIN"/>
    <property type="match status" value="1"/>
</dbReference>
<evidence type="ECO:0000259" key="7">
    <source>
        <dbReference type="Pfam" id="PF00520"/>
    </source>
</evidence>
<dbReference type="SUPFAM" id="SSF81324">
    <property type="entry name" value="Voltage-gated potassium channels"/>
    <property type="match status" value="1"/>
</dbReference>
<dbReference type="PANTHER" id="PTHR47077:SF1">
    <property type="entry name" value="CATION CHANNEL SPERM-ASSOCIATED PROTEIN 4"/>
    <property type="match status" value="1"/>
</dbReference>
<feature type="compositionally biased region" description="Basic and acidic residues" evidence="5">
    <location>
        <begin position="540"/>
        <end position="554"/>
    </location>
</feature>
<proteinExistence type="predicted"/>
<feature type="transmembrane region" description="Helical" evidence="6">
    <location>
        <begin position="176"/>
        <end position="199"/>
    </location>
</feature>
<feature type="domain" description="Ion transport" evidence="7">
    <location>
        <begin position="53"/>
        <end position="272"/>
    </location>
</feature>
<evidence type="ECO:0000313" key="9">
    <source>
        <dbReference type="RefSeq" id="XP_072836114.1"/>
    </source>
</evidence>
<evidence type="ECO:0000256" key="2">
    <source>
        <dbReference type="ARBA" id="ARBA00022692"/>
    </source>
</evidence>